<protein>
    <submittedName>
        <fullName evidence="2">Protein of uncharacterized function, possible prophage protein</fullName>
    </submittedName>
</protein>
<feature type="domain" description="Antitoxin SocA-like Panacea" evidence="1">
    <location>
        <begin position="28"/>
        <end position="119"/>
    </location>
</feature>
<proteinExistence type="predicted"/>
<reference evidence="2 3" key="1">
    <citation type="submission" date="2016-11" db="EMBL/GenBank/DDBJ databases">
        <authorList>
            <consortium name="Pathogen Informatics"/>
        </authorList>
    </citation>
    <scope>NUCLEOTIDE SEQUENCE [LARGE SCALE GENOMIC DNA]</scope>
    <source>
        <strain evidence="2 3">1168</strain>
    </source>
</reference>
<gene>
    <name evidence="2" type="ORF">SAMEA2275630_03750</name>
</gene>
<dbReference type="EMBL" id="FVQL01000001">
    <property type="protein sequence ID" value="SKZ14412.1"/>
    <property type="molecule type" value="Genomic_DNA"/>
</dbReference>
<evidence type="ECO:0000259" key="1">
    <source>
        <dbReference type="Pfam" id="PF13274"/>
    </source>
</evidence>
<dbReference type="Pfam" id="PF13274">
    <property type="entry name" value="SocA_Panacea"/>
    <property type="match status" value="1"/>
</dbReference>
<dbReference type="RefSeq" id="WP_052525290.1">
    <property type="nucleotide sequence ID" value="NZ_CP065272.1"/>
</dbReference>
<accession>A0AB38DJM1</accession>
<dbReference type="InterPro" id="IPR025272">
    <property type="entry name" value="SocA_Panacea"/>
</dbReference>
<dbReference type="AlphaFoldDB" id="A0AB38DJM1"/>
<comment type="caution">
    <text evidence="2">The sequence shown here is derived from an EMBL/GenBank/DDBJ whole genome shotgun (WGS) entry which is preliminary data.</text>
</comment>
<organism evidence="2 3">
    <name type="scientific">Mycobacteroides abscessus subsp. massiliense</name>
    <dbReference type="NCBI Taxonomy" id="1962118"/>
    <lineage>
        <taxon>Bacteria</taxon>
        <taxon>Bacillati</taxon>
        <taxon>Actinomycetota</taxon>
        <taxon>Actinomycetes</taxon>
        <taxon>Mycobacteriales</taxon>
        <taxon>Mycobacteriaceae</taxon>
        <taxon>Mycobacteroides</taxon>
        <taxon>Mycobacteroides abscessus</taxon>
    </lineage>
</organism>
<evidence type="ECO:0000313" key="3">
    <source>
        <dbReference type="Proteomes" id="UP000190366"/>
    </source>
</evidence>
<dbReference type="Proteomes" id="UP000190366">
    <property type="component" value="Unassembled WGS sequence"/>
</dbReference>
<name>A0AB38DJM1_9MYCO</name>
<sequence length="191" mass="21419">MATSLDAAAYILHATGGAEQSAFRAKSLQKLVYYGQAWSMVWDGKPLFLEPIEAWRDGPVVRRLYSAHYRQYSVSAIPGGNANALTGEEKAVLDSVLDFYGRLSCEELVDRTHREMPWQQARGDLPYGAHSSAEIDTATMRAFYTRRSVLGDPVPRRPRTQAVEAHDDDVTVEAQAQAKEWSETLEWLATR</sequence>
<evidence type="ECO:0000313" key="2">
    <source>
        <dbReference type="EMBL" id="SKZ14412.1"/>
    </source>
</evidence>